<feature type="region of interest" description="Disordered" evidence="1">
    <location>
        <begin position="85"/>
        <end position="120"/>
    </location>
</feature>
<organism evidence="2 3">
    <name type="scientific">Asparagus officinalis</name>
    <name type="common">Garden asparagus</name>
    <dbReference type="NCBI Taxonomy" id="4686"/>
    <lineage>
        <taxon>Eukaryota</taxon>
        <taxon>Viridiplantae</taxon>
        <taxon>Streptophyta</taxon>
        <taxon>Embryophyta</taxon>
        <taxon>Tracheophyta</taxon>
        <taxon>Spermatophyta</taxon>
        <taxon>Magnoliopsida</taxon>
        <taxon>Liliopsida</taxon>
        <taxon>Asparagales</taxon>
        <taxon>Asparagaceae</taxon>
        <taxon>Asparagoideae</taxon>
        <taxon>Asparagus</taxon>
    </lineage>
</organism>
<feature type="region of interest" description="Disordered" evidence="1">
    <location>
        <begin position="1"/>
        <end position="31"/>
    </location>
</feature>
<gene>
    <name evidence="2" type="ORF">A4U43_C04F23730</name>
</gene>
<evidence type="ECO:0000256" key="1">
    <source>
        <dbReference type="SAM" id="MobiDB-lite"/>
    </source>
</evidence>
<proteinExistence type="predicted"/>
<reference evidence="3" key="1">
    <citation type="journal article" date="2017" name="Nat. Commun.">
        <title>The asparagus genome sheds light on the origin and evolution of a young Y chromosome.</title>
        <authorList>
            <person name="Harkess A."/>
            <person name="Zhou J."/>
            <person name="Xu C."/>
            <person name="Bowers J.E."/>
            <person name="Van der Hulst R."/>
            <person name="Ayyampalayam S."/>
            <person name="Mercati F."/>
            <person name="Riccardi P."/>
            <person name="McKain M.R."/>
            <person name="Kakrana A."/>
            <person name="Tang H."/>
            <person name="Ray J."/>
            <person name="Groenendijk J."/>
            <person name="Arikit S."/>
            <person name="Mathioni S.M."/>
            <person name="Nakano M."/>
            <person name="Shan H."/>
            <person name="Telgmann-Rauber A."/>
            <person name="Kanno A."/>
            <person name="Yue Z."/>
            <person name="Chen H."/>
            <person name="Li W."/>
            <person name="Chen Y."/>
            <person name="Xu X."/>
            <person name="Zhang Y."/>
            <person name="Luo S."/>
            <person name="Chen H."/>
            <person name="Gao J."/>
            <person name="Mao Z."/>
            <person name="Pires J.C."/>
            <person name="Luo M."/>
            <person name="Kudrna D."/>
            <person name="Wing R.A."/>
            <person name="Meyers B.C."/>
            <person name="Yi K."/>
            <person name="Kong H."/>
            <person name="Lavrijsen P."/>
            <person name="Sunseri F."/>
            <person name="Falavigna A."/>
            <person name="Ye Y."/>
            <person name="Leebens-Mack J.H."/>
            <person name="Chen G."/>
        </authorList>
    </citation>
    <scope>NUCLEOTIDE SEQUENCE [LARGE SCALE GENOMIC DNA]</scope>
    <source>
        <strain evidence="3">cv. DH0086</strain>
    </source>
</reference>
<accession>A0A5P1F374</accession>
<evidence type="ECO:0000313" key="2">
    <source>
        <dbReference type="EMBL" id="ONK72836.1"/>
    </source>
</evidence>
<protein>
    <submittedName>
        <fullName evidence="2">Uncharacterized protein</fullName>
    </submittedName>
</protein>
<feature type="compositionally biased region" description="Polar residues" evidence="1">
    <location>
        <begin position="1"/>
        <end position="11"/>
    </location>
</feature>
<feature type="compositionally biased region" description="Basic and acidic residues" evidence="1">
    <location>
        <begin position="21"/>
        <end position="31"/>
    </location>
</feature>
<dbReference type="Gramene" id="ONK72836">
    <property type="protein sequence ID" value="ONK72836"/>
    <property type="gene ID" value="A4U43_C04F23730"/>
</dbReference>
<keyword evidence="3" id="KW-1185">Reference proteome</keyword>
<name>A0A5P1F374_ASPOF</name>
<dbReference type="Proteomes" id="UP000243459">
    <property type="component" value="Chromosome 4"/>
</dbReference>
<dbReference type="AlphaFoldDB" id="A0A5P1F374"/>
<evidence type="ECO:0000313" key="3">
    <source>
        <dbReference type="Proteomes" id="UP000243459"/>
    </source>
</evidence>
<sequence length="151" mass="15851">MRDESFQQTSDGAEDSVEAQAADRRSISSRGRLDARVKVACDEVVRTEKGSGVPSGLGRKEHRMAAGREERWSCQWLETEIGVGEEDEGFDGRGVGQSAKGGPALSGFSSGRGQRGNAEDGVWRAGCSSAVWCAVARADAGGVSWQASGTA</sequence>
<dbReference type="EMBL" id="CM007384">
    <property type="protein sequence ID" value="ONK72836.1"/>
    <property type="molecule type" value="Genomic_DNA"/>
</dbReference>